<reference evidence="9" key="1">
    <citation type="journal article" date="2021" name="Open Biol.">
        <title>Shared evolutionary footprints suggest mitochondrial oxidative damage underlies multiple complex I losses in fungi.</title>
        <authorList>
            <person name="Schikora-Tamarit M.A."/>
            <person name="Marcet-Houben M."/>
            <person name="Nosek J."/>
            <person name="Gabaldon T."/>
        </authorList>
    </citation>
    <scope>NUCLEOTIDE SEQUENCE</scope>
    <source>
        <strain evidence="9">CBS6075</strain>
    </source>
</reference>
<dbReference type="Gene3D" id="1.50.10.150">
    <property type="entry name" value="Voltage-dependent anion channel"/>
    <property type="match status" value="1"/>
</dbReference>
<reference evidence="9" key="2">
    <citation type="submission" date="2021-01" db="EMBL/GenBank/DDBJ databases">
        <authorList>
            <person name="Schikora-Tamarit M.A."/>
        </authorList>
    </citation>
    <scope>NUCLEOTIDE SEQUENCE</scope>
    <source>
        <strain evidence="9">CBS6075</strain>
    </source>
</reference>
<keyword evidence="6 8" id="KW-1133">Transmembrane helix</keyword>
<dbReference type="InterPro" id="IPR051629">
    <property type="entry name" value="Sulfite_efflux_TDT"/>
</dbReference>
<keyword evidence="4" id="KW-1003">Cell membrane</keyword>
<dbReference type="GeneID" id="70234443"/>
<gene>
    <name evidence="9" type="ORF">OGAPHI_002476</name>
</gene>
<comment type="subcellular location">
    <subcellularLocation>
        <location evidence="1">Cell membrane</location>
        <topology evidence="1">Multi-pass membrane protein</topology>
    </subcellularLocation>
</comment>
<feature type="transmembrane region" description="Helical" evidence="8">
    <location>
        <begin position="240"/>
        <end position="262"/>
    </location>
</feature>
<feature type="transmembrane region" description="Helical" evidence="8">
    <location>
        <begin position="108"/>
        <end position="129"/>
    </location>
</feature>
<feature type="transmembrane region" description="Helical" evidence="8">
    <location>
        <begin position="363"/>
        <end position="383"/>
    </location>
</feature>
<feature type="transmembrane region" description="Helical" evidence="8">
    <location>
        <begin position="333"/>
        <end position="351"/>
    </location>
</feature>
<name>A0A9P8PBC2_9ASCO</name>
<evidence type="ECO:0000256" key="5">
    <source>
        <dbReference type="ARBA" id="ARBA00022692"/>
    </source>
</evidence>
<feature type="transmembrane region" description="Helical" evidence="8">
    <location>
        <begin position="34"/>
        <end position="54"/>
    </location>
</feature>
<comment type="similarity">
    <text evidence="2">Belongs to the tellurite-resistance/dicarboxylate transporter (TDT) family.</text>
</comment>
<dbReference type="OrthoDB" id="1099at2759"/>
<dbReference type="InterPro" id="IPR038665">
    <property type="entry name" value="Voltage-dep_anion_channel_sf"/>
</dbReference>
<sequence>MPVSELKPSSSFDSFKRSRFACFVDTLLVDFHPMYFVITMGTGITSAVMYRFPIESVRVGMKYVGIVYFFIDLIAFFVVHVLFVLRYFVLPNRYDGTSFAGLLKDHRLNVFLGAQVMGFGSLINMIYYLKPEWTIFVYSLWWIQVGLTLLCAWGLTYVMFALNEIPASDLNATILLPAVTLTVAASTGCIVSQQLSSYRWKLSSEIVTFMLFGNAIMLALPLIAVYFYKLFTSGLPPKQSVYSCFIPIGVLGQGSFALLLNFQSLAQLVQADSSLVALTNGLDSQVLLTIATALQLCSVYVALLLISMGVCISVVAALCVLQYGWIHSWSKALWASTFPLGTMAVSQALVYELTGWIGFKITASVYSFALIAVTTYCLINTCIHEIAWHKMAQSV</sequence>
<accession>A0A9P8PBC2</accession>
<feature type="transmembrane region" description="Helical" evidence="8">
    <location>
        <begin position="66"/>
        <end position="88"/>
    </location>
</feature>
<evidence type="ECO:0000256" key="6">
    <source>
        <dbReference type="ARBA" id="ARBA00022989"/>
    </source>
</evidence>
<dbReference type="Proteomes" id="UP000769157">
    <property type="component" value="Unassembled WGS sequence"/>
</dbReference>
<protein>
    <recommendedName>
        <fullName evidence="11">Sulfite efflux pump SSU1</fullName>
    </recommendedName>
</protein>
<dbReference type="GO" id="GO:0000319">
    <property type="term" value="F:sulfite transmembrane transporter activity"/>
    <property type="evidence" value="ECO:0007669"/>
    <property type="project" value="TreeGrafter"/>
</dbReference>
<dbReference type="EMBL" id="JAEUBE010000158">
    <property type="protein sequence ID" value="KAH3668722.1"/>
    <property type="molecule type" value="Genomic_DNA"/>
</dbReference>
<keyword evidence="3" id="KW-0813">Transport</keyword>
<dbReference type="PANTHER" id="PTHR31686:SF1">
    <property type="entry name" value="SULFITE EFFLUX PUMP SSU1"/>
    <property type="match status" value="1"/>
</dbReference>
<keyword evidence="5 8" id="KW-0812">Transmembrane</keyword>
<proteinExistence type="inferred from homology"/>
<evidence type="ECO:0000256" key="7">
    <source>
        <dbReference type="ARBA" id="ARBA00023136"/>
    </source>
</evidence>
<keyword evidence="10" id="KW-1185">Reference proteome</keyword>
<dbReference type="InterPro" id="IPR004695">
    <property type="entry name" value="SLAC1/Mae1/Ssu1/TehA"/>
</dbReference>
<evidence type="ECO:0000256" key="1">
    <source>
        <dbReference type="ARBA" id="ARBA00004651"/>
    </source>
</evidence>
<feature type="transmembrane region" description="Helical" evidence="8">
    <location>
        <begin position="207"/>
        <end position="228"/>
    </location>
</feature>
<organism evidence="9 10">
    <name type="scientific">Ogataea philodendri</name>
    <dbReference type="NCBI Taxonomy" id="1378263"/>
    <lineage>
        <taxon>Eukaryota</taxon>
        <taxon>Fungi</taxon>
        <taxon>Dikarya</taxon>
        <taxon>Ascomycota</taxon>
        <taxon>Saccharomycotina</taxon>
        <taxon>Pichiomycetes</taxon>
        <taxon>Pichiales</taxon>
        <taxon>Pichiaceae</taxon>
        <taxon>Ogataea</taxon>
    </lineage>
</organism>
<evidence type="ECO:0000256" key="2">
    <source>
        <dbReference type="ARBA" id="ARBA00008566"/>
    </source>
</evidence>
<feature type="transmembrane region" description="Helical" evidence="8">
    <location>
        <begin position="141"/>
        <end position="162"/>
    </location>
</feature>
<dbReference type="PANTHER" id="PTHR31686">
    <property type="match status" value="1"/>
</dbReference>
<evidence type="ECO:0000256" key="4">
    <source>
        <dbReference type="ARBA" id="ARBA00022475"/>
    </source>
</evidence>
<dbReference type="GO" id="GO:0005886">
    <property type="term" value="C:plasma membrane"/>
    <property type="evidence" value="ECO:0007669"/>
    <property type="project" value="UniProtKB-SubCell"/>
</dbReference>
<keyword evidence="7 8" id="KW-0472">Membrane</keyword>
<evidence type="ECO:0000256" key="3">
    <source>
        <dbReference type="ARBA" id="ARBA00022448"/>
    </source>
</evidence>
<feature type="transmembrane region" description="Helical" evidence="8">
    <location>
        <begin position="300"/>
        <end position="321"/>
    </location>
</feature>
<dbReference type="AlphaFoldDB" id="A0A9P8PBC2"/>
<dbReference type="RefSeq" id="XP_046063136.1">
    <property type="nucleotide sequence ID" value="XM_046203350.1"/>
</dbReference>
<comment type="caution">
    <text evidence="9">The sequence shown here is derived from an EMBL/GenBank/DDBJ whole genome shotgun (WGS) entry which is preliminary data.</text>
</comment>
<feature type="transmembrane region" description="Helical" evidence="8">
    <location>
        <begin position="174"/>
        <end position="195"/>
    </location>
</feature>
<evidence type="ECO:0000313" key="9">
    <source>
        <dbReference type="EMBL" id="KAH3668722.1"/>
    </source>
</evidence>
<dbReference type="Pfam" id="PF03595">
    <property type="entry name" value="SLAC1"/>
    <property type="match status" value="1"/>
</dbReference>
<evidence type="ECO:0000313" key="10">
    <source>
        <dbReference type="Proteomes" id="UP000769157"/>
    </source>
</evidence>
<evidence type="ECO:0008006" key="11">
    <source>
        <dbReference type="Google" id="ProtNLM"/>
    </source>
</evidence>
<evidence type="ECO:0000256" key="8">
    <source>
        <dbReference type="SAM" id="Phobius"/>
    </source>
</evidence>